<feature type="domain" description="AB hydrolase-1" evidence="1">
    <location>
        <begin position="24"/>
        <end position="274"/>
    </location>
</feature>
<evidence type="ECO:0000313" key="3">
    <source>
        <dbReference type="Proteomes" id="UP000326641"/>
    </source>
</evidence>
<name>A0A564W9G5_9PROT</name>
<keyword evidence="3" id="KW-1185">Reference proteome</keyword>
<proteinExistence type="predicted"/>
<evidence type="ECO:0000259" key="1">
    <source>
        <dbReference type="Pfam" id="PF00561"/>
    </source>
</evidence>
<dbReference type="EMBL" id="UXAT02000001">
    <property type="protein sequence ID" value="VUX45111.1"/>
    <property type="molecule type" value="Genomic_DNA"/>
</dbReference>
<reference evidence="2" key="1">
    <citation type="submission" date="2018-11" db="EMBL/GenBank/DDBJ databases">
        <authorList>
            <person name="Onetto C."/>
        </authorList>
    </citation>
    <scope>NUCLEOTIDE SEQUENCE [LARGE SCALE GENOMIC DNA]</scope>
</reference>
<dbReference type="GO" id="GO:0046464">
    <property type="term" value="P:acylglycerol catabolic process"/>
    <property type="evidence" value="ECO:0007669"/>
    <property type="project" value="TreeGrafter"/>
</dbReference>
<dbReference type="SUPFAM" id="SSF53474">
    <property type="entry name" value="alpha/beta-Hydrolases"/>
    <property type="match status" value="1"/>
</dbReference>
<dbReference type="GO" id="GO:0047372">
    <property type="term" value="F:monoacylglycerol lipase activity"/>
    <property type="evidence" value="ECO:0007669"/>
    <property type="project" value="TreeGrafter"/>
</dbReference>
<dbReference type="InterPro" id="IPR050266">
    <property type="entry name" value="AB_hydrolase_sf"/>
</dbReference>
<accession>A0A564W9G5</accession>
<organism evidence="2 3">
    <name type="scientific">Candidatus Defluviicoccus seviourii</name>
    <dbReference type="NCBI Taxonomy" id="2565273"/>
    <lineage>
        <taxon>Bacteria</taxon>
        <taxon>Pseudomonadati</taxon>
        <taxon>Pseudomonadota</taxon>
        <taxon>Alphaproteobacteria</taxon>
        <taxon>Rhodospirillales</taxon>
        <taxon>Rhodospirillaceae</taxon>
        <taxon>Defluviicoccus</taxon>
    </lineage>
</organism>
<evidence type="ECO:0000313" key="2">
    <source>
        <dbReference type="EMBL" id="VUX45111.1"/>
    </source>
</evidence>
<dbReference type="Proteomes" id="UP000326641">
    <property type="component" value="Unassembled WGS sequence"/>
</dbReference>
<sequence>MMRVRINGLGLNCRWWGDHAAPETLVFIHGNLACADWFELAAQHLPPWLRVLGIDWRGCGESDKPAPDADFGNYTVEQHADDMLAVLHALEISRCHLATHSTGGIISLHMLLRAPERFGKVVGLAPVGPQGLRFPDESYVFFHTMKASREKTKKGLALTAPTLFRPESLEAGAPAIYAANASEEQRQLFERLTDKAFAVSDGIWFGTPKSLNRAWQTGSLRPHMASIAHPHLLLWGALDPFIPRADLEEMAARMPRCRLEVSADVGHAMVIEKPERYAEALTKFLAEPD</sequence>
<dbReference type="GO" id="GO:0016020">
    <property type="term" value="C:membrane"/>
    <property type="evidence" value="ECO:0007669"/>
    <property type="project" value="TreeGrafter"/>
</dbReference>
<keyword evidence="2" id="KW-0378">Hydrolase</keyword>
<gene>
    <name evidence="2" type="ORF">DF3PA_10236</name>
</gene>
<dbReference type="InterPro" id="IPR029058">
    <property type="entry name" value="AB_hydrolase_fold"/>
</dbReference>
<dbReference type="Pfam" id="PF00561">
    <property type="entry name" value="Abhydrolase_1"/>
    <property type="match status" value="1"/>
</dbReference>
<dbReference type="PANTHER" id="PTHR43798">
    <property type="entry name" value="MONOACYLGLYCEROL LIPASE"/>
    <property type="match status" value="1"/>
</dbReference>
<dbReference type="InterPro" id="IPR000073">
    <property type="entry name" value="AB_hydrolase_1"/>
</dbReference>
<dbReference type="AlphaFoldDB" id="A0A564W9G5"/>
<comment type="caution">
    <text evidence="2">The sequence shown here is derived from an EMBL/GenBank/DDBJ whole genome shotgun (WGS) entry which is preliminary data.</text>
</comment>
<dbReference type="PANTHER" id="PTHR43798:SF5">
    <property type="entry name" value="MONOACYLGLYCEROL LIPASE ABHD6"/>
    <property type="match status" value="1"/>
</dbReference>
<protein>
    <submittedName>
        <fullName evidence="2">Alpha/beta hydrolase fold</fullName>
    </submittedName>
</protein>
<dbReference type="Gene3D" id="3.40.50.1820">
    <property type="entry name" value="alpha/beta hydrolase"/>
    <property type="match status" value="1"/>
</dbReference>